<feature type="non-terminal residue" evidence="2">
    <location>
        <position position="423"/>
    </location>
</feature>
<organism evidence="2 3">
    <name type="scientific">Halocaridina rubra</name>
    <name type="common">Hawaiian red shrimp</name>
    <dbReference type="NCBI Taxonomy" id="373956"/>
    <lineage>
        <taxon>Eukaryota</taxon>
        <taxon>Metazoa</taxon>
        <taxon>Ecdysozoa</taxon>
        <taxon>Arthropoda</taxon>
        <taxon>Crustacea</taxon>
        <taxon>Multicrustacea</taxon>
        <taxon>Malacostraca</taxon>
        <taxon>Eumalacostraca</taxon>
        <taxon>Eucarida</taxon>
        <taxon>Decapoda</taxon>
        <taxon>Pleocyemata</taxon>
        <taxon>Caridea</taxon>
        <taxon>Atyoidea</taxon>
        <taxon>Atyidae</taxon>
        <taxon>Halocaridina</taxon>
    </lineage>
</organism>
<accession>A0AAN8XDZ0</accession>
<feature type="coiled-coil region" evidence="1">
    <location>
        <begin position="43"/>
        <end position="70"/>
    </location>
</feature>
<evidence type="ECO:0000256" key="1">
    <source>
        <dbReference type="SAM" id="Coils"/>
    </source>
</evidence>
<comment type="caution">
    <text evidence="2">The sequence shown here is derived from an EMBL/GenBank/DDBJ whole genome shotgun (WGS) entry which is preliminary data.</text>
</comment>
<evidence type="ECO:0000313" key="2">
    <source>
        <dbReference type="EMBL" id="KAK7077360.1"/>
    </source>
</evidence>
<dbReference type="EMBL" id="JAXCGZ010009113">
    <property type="protein sequence ID" value="KAK7077360.1"/>
    <property type="molecule type" value="Genomic_DNA"/>
</dbReference>
<evidence type="ECO:0000313" key="3">
    <source>
        <dbReference type="Proteomes" id="UP001381693"/>
    </source>
</evidence>
<sequence>MKFPCSMYKGEEKKQAYYLISEKPLKKASPSPKKETKDCAAPIKRLSQELKDLKIQHIVLMAKNEGLERDNACLTKQEEYLRAELRVVYAEKRAIEAKTREKVAFLQTFQKQQIEEKDEILHDYEKRLLNLQKDYRKVNEERFEIYNIRLQEKNDYENEMKCQGSIIDRLRIEITNLKALQETQTLGHQKNAEDQKRREEELEVRIAMLQHEKANLQDQLQTILQDRALLVKASEKKLLQLEKANDKLRETNDTLFTLNEEHIKEEDYLRKTIDELQHDLTCCRERLRQHNMQDEKERLREIDCYKKERDNAHITLQKMEESLNMHVDMLHEAKENIFHIIQHYFLRLSEVMRNAVDEAAATVIKREIYLNGVPLQSTIYEIEIKKIMDQCRKDINEVYFKRDLEQEAMMEGLKEDISSLCDN</sequence>
<keyword evidence="3" id="KW-1185">Reference proteome</keyword>
<gene>
    <name evidence="2" type="ORF">SK128_011489</name>
</gene>
<name>A0AAN8XDZ0_HALRR</name>
<dbReference type="Proteomes" id="UP001381693">
    <property type="component" value="Unassembled WGS sequence"/>
</dbReference>
<proteinExistence type="predicted"/>
<dbReference type="AlphaFoldDB" id="A0AAN8XDZ0"/>
<keyword evidence="1" id="KW-0175">Coiled coil</keyword>
<feature type="coiled-coil region" evidence="1">
    <location>
        <begin position="192"/>
        <end position="336"/>
    </location>
</feature>
<reference evidence="2 3" key="1">
    <citation type="submission" date="2023-11" db="EMBL/GenBank/DDBJ databases">
        <title>Halocaridina rubra genome assembly.</title>
        <authorList>
            <person name="Smith C."/>
        </authorList>
    </citation>
    <scope>NUCLEOTIDE SEQUENCE [LARGE SCALE GENOMIC DNA]</scope>
    <source>
        <strain evidence="2">EP-1</strain>
        <tissue evidence="2">Whole</tissue>
    </source>
</reference>
<feature type="coiled-coil region" evidence="1">
    <location>
        <begin position="114"/>
        <end position="141"/>
    </location>
</feature>
<protein>
    <submittedName>
        <fullName evidence="2">Uncharacterized protein</fullName>
    </submittedName>
</protein>